<sequence>DHVFAVNLGTSSEQIIPQQKLTWKTKDVAKCTVRGKNSVSIIIQRNIFSSLLVLLVLFLLQSSLVHACVFTTVRVCTKACLRNLSKD</sequence>
<feature type="non-terminal residue" evidence="2">
    <location>
        <position position="1"/>
    </location>
</feature>
<dbReference type="EMBL" id="JAHRIN010067955">
    <property type="protein sequence ID" value="MEQ2215120.1"/>
    <property type="molecule type" value="Genomic_DNA"/>
</dbReference>
<keyword evidence="1" id="KW-0472">Membrane</keyword>
<protein>
    <submittedName>
        <fullName evidence="2">Uncharacterized protein</fullName>
    </submittedName>
</protein>
<feature type="transmembrane region" description="Helical" evidence="1">
    <location>
        <begin position="51"/>
        <end position="73"/>
    </location>
</feature>
<comment type="caution">
    <text evidence="2">The sequence shown here is derived from an EMBL/GenBank/DDBJ whole genome shotgun (WGS) entry which is preliminary data.</text>
</comment>
<organism evidence="2 3">
    <name type="scientific">Xenoophorus captivus</name>
    <dbReference type="NCBI Taxonomy" id="1517983"/>
    <lineage>
        <taxon>Eukaryota</taxon>
        <taxon>Metazoa</taxon>
        <taxon>Chordata</taxon>
        <taxon>Craniata</taxon>
        <taxon>Vertebrata</taxon>
        <taxon>Euteleostomi</taxon>
        <taxon>Actinopterygii</taxon>
        <taxon>Neopterygii</taxon>
        <taxon>Teleostei</taxon>
        <taxon>Neoteleostei</taxon>
        <taxon>Acanthomorphata</taxon>
        <taxon>Ovalentaria</taxon>
        <taxon>Atherinomorphae</taxon>
        <taxon>Cyprinodontiformes</taxon>
        <taxon>Goodeidae</taxon>
        <taxon>Xenoophorus</taxon>
    </lineage>
</organism>
<keyword evidence="3" id="KW-1185">Reference proteome</keyword>
<reference evidence="2 3" key="1">
    <citation type="submission" date="2021-06" db="EMBL/GenBank/DDBJ databases">
        <authorList>
            <person name="Palmer J.M."/>
        </authorList>
    </citation>
    <scope>NUCLEOTIDE SEQUENCE [LARGE SCALE GENOMIC DNA]</scope>
    <source>
        <strain evidence="2 3">XC_2019</strain>
        <tissue evidence="2">Muscle</tissue>
    </source>
</reference>
<evidence type="ECO:0000313" key="2">
    <source>
        <dbReference type="EMBL" id="MEQ2215120.1"/>
    </source>
</evidence>
<dbReference type="Proteomes" id="UP001434883">
    <property type="component" value="Unassembled WGS sequence"/>
</dbReference>
<keyword evidence="1" id="KW-0812">Transmembrane</keyword>
<gene>
    <name evidence="2" type="ORF">XENOCAPTIV_027812</name>
</gene>
<keyword evidence="1" id="KW-1133">Transmembrane helix</keyword>
<evidence type="ECO:0000313" key="3">
    <source>
        <dbReference type="Proteomes" id="UP001434883"/>
    </source>
</evidence>
<evidence type="ECO:0000256" key="1">
    <source>
        <dbReference type="SAM" id="Phobius"/>
    </source>
</evidence>
<proteinExistence type="predicted"/>
<accession>A0ABV0S4H2</accession>
<name>A0ABV0S4H2_9TELE</name>